<keyword evidence="3" id="KW-1185">Reference proteome</keyword>
<feature type="coiled-coil region" evidence="1">
    <location>
        <begin position="468"/>
        <end position="590"/>
    </location>
</feature>
<evidence type="ECO:0008006" key="4">
    <source>
        <dbReference type="Google" id="ProtNLM"/>
    </source>
</evidence>
<dbReference type="GO" id="GO:0035082">
    <property type="term" value="P:axoneme assembly"/>
    <property type="evidence" value="ECO:0007669"/>
    <property type="project" value="InterPro"/>
</dbReference>
<dbReference type="GO" id="GO:0060287">
    <property type="term" value="P:epithelial cilium movement involved in determination of left/right asymmetry"/>
    <property type="evidence" value="ECO:0007669"/>
    <property type="project" value="TreeGrafter"/>
</dbReference>
<dbReference type="GO" id="GO:0005576">
    <property type="term" value="C:extracellular region"/>
    <property type="evidence" value="ECO:0007669"/>
    <property type="project" value="GOC"/>
</dbReference>
<dbReference type="InterPro" id="IPR037386">
    <property type="entry name" value="CCDC40"/>
</dbReference>
<evidence type="ECO:0000256" key="1">
    <source>
        <dbReference type="SAM" id="Coils"/>
    </source>
</evidence>
<gene>
    <name evidence="2" type="ORF">GDO54_008360</name>
</gene>
<reference evidence="2" key="1">
    <citation type="thesis" date="2020" institute="ProQuest LLC" country="789 East Eisenhower Parkway, Ann Arbor, MI, USA">
        <title>Comparative Genomics and Chromosome Evolution.</title>
        <authorList>
            <person name="Mudd A.B."/>
        </authorList>
    </citation>
    <scope>NUCLEOTIDE SEQUENCE</scope>
    <source>
        <strain evidence="2">1538</strain>
        <tissue evidence="2">Blood</tissue>
    </source>
</reference>
<sequence length="831" mass="96826">MKKNKSEREDLGVILYGIQQELARLQMNLEKHHDKHSQVSILRRQIEEDLDAIKNLYKTKHQSADAERKKVSSMQTEVENLAMRLFYMENVSQDVTSDISVMKRAVQKTEAERIQAELEKKKQDMFVDRLTREADRLREQIALYEAQLAAQREDTKAAREAVAEANMEIEAIGLEKKQLLQQWNSSLIGMTRRDEAYSAIREALSLAQQELRSMDTEIESYKKSVTKEEERNEKLAFMINRAESDAAMSKKLITQCQARQEALRVEFSTYMRTLQETEQALNRVTGDRAVRLSDLATLRKQIEKESQLKGTLENQIMEKLKEKLTSNKAAKYSSLLTGKLQKRQLELEIEYSKMENETSEVQLEVNHCTSRLQALQRTLDELDKKIQATNELISRSQNEIAKRTIAIERKQSSINLYSKQIESTLAQIGGKELGPLEIQITALTKQIEECNTDIVAVQQYWLRLQTEMVQLTNQREEQDASVEMLKKELTILQQRKIRVENEIEQEKNEQKDIEHHMKNLKNDMLRLNMLLSKNKSSKEQLRQHNQLMESEFIQALREAERESVEMQQTLGNIQEEKERLLNSLVETEHQIMLWEKKIQLAKEMRNAVDSETGQGEIRAMKAEIHRMQVRYTQLMKQQEKMIRDMEAIVSRRETITMRGKNQSERDKKHLTASDFRGKLLELRKKIKETFKNIEECTGTISDLEETQRTLSAAITEKQDSISNLKGDTSSMENEMEHLQEKKRLNLAQIVAHQTRMKHLQAVKDGKYTPVFSTLETLEAEQQKQENRLHTVSTIIHQIQQEYPQYQKALHSVSLALEARLGPQESITERAQ</sequence>
<dbReference type="GO" id="GO:0005737">
    <property type="term" value="C:cytoplasm"/>
    <property type="evidence" value="ECO:0007669"/>
    <property type="project" value="TreeGrafter"/>
</dbReference>
<dbReference type="PANTHER" id="PTHR16275:SF8">
    <property type="entry name" value="COILED-COIL DOMAIN-CONTAINING PROTEIN 40"/>
    <property type="match status" value="1"/>
</dbReference>
<accession>A0AAV3AKN2</accession>
<dbReference type="Proteomes" id="UP001181693">
    <property type="component" value="Unassembled WGS sequence"/>
</dbReference>
<dbReference type="GO" id="GO:0005929">
    <property type="term" value="C:cilium"/>
    <property type="evidence" value="ECO:0007669"/>
    <property type="project" value="TreeGrafter"/>
</dbReference>
<name>A0AAV3AKN2_PYXAD</name>
<dbReference type="GO" id="GO:0001947">
    <property type="term" value="P:heart looping"/>
    <property type="evidence" value="ECO:0007669"/>
    <property type="project" value="TreeGrafter"/>
</dbReference>
<comment type="caution">
    <text evidence="2">The sequence shown here is derived from an EMBL/GenBank/DDBJ whole genome shotgun (WGS) entry which is preliminary data.</text>
</comment>
<evidence type="ECO:0000313" key="3">
    <source>
        <dbReference type="Proteomes" id="UP001181693"/>
    </source>
</evidence>
<evidence type="ECO:0000313" key="2">
    <source>
        <dbReference type="EMBL" id="DBA27919.1"/>
    </source>
</evidence>
<keyword evidence="1" id="KW-0175">Coiled coil</keyword>
<feature type="coiled-coil region" evidence="1">
    <location>
        <begin position="365"/>
        <end position="399"/>
    </location>
</feature>
<dbReference type="EMBL" id="DYDO01000003">
    <property type="protein sequence ID" value="DBA27919.1"/>
    <property type="molecule type" value="Genomic_DNA"/>
</dbReference>
<protein>
    <recommendedName>
        <fullName evidence="4">Coiled-coil domain-containing protein 40</fullName>
    </recommendedName>
</protein>
<proteinExistence type="predicted"/>
<dbReference type="AlphaFoldDB" id="A0AAV3AKN2"/>
<organism evidence="2 3">
    <name type="scientific">Pyxicephalus adspersus</name>
    <name type="common">African bullfrog</name>
    <dbReference type="NCBI Taxonomy" id="30357"/>
    <lineage>
        <taxon>Eukaryota</taxon>
        <taxon>Metazoa</taxon>
        <taxon>Chordata</taxon>
        <taxon>Craniata</taxon>
        <taxon>Vertebrata</taxon>
        <taxon>Euteleostomi</taxon>
        <taxon>Amphibia</taxon>
        <taxon>Batrachia</taxon>
        <taxon>Anura</taxon>
        <taxon>Neobatrachia</taxon>
        <taxon>Ranoidea</taxon>
        <taxon>Pyxicephalidae</taxon>
        <taxon>Pyxicephalinae</taxon>
        <taxon>Pyxicephalus</taxon>
    </lineage>
</organism>
<dbReference type="PANTHER" id="PTHR16275">
    <property type="entry name" value="COILED-COIL DOMAIN-CONTAINING PROTEIN 40"/>
    <property type="match status" value="1"/>
</dbReference>
<dbReference type="Pfam" id="PF08647">
    <property type="entry name" value="BRE1"/>
    <property type="match status" value="1"/>
</dbReference>
<feature type="coiled-coil region" evidence="1">
    <location>
        <begin position="99"/>
        <end position="231"/>
    </location>
</feature>